<evidence type="ECO:0000313" key="5">
    <source>
        <dbReference type="WBParaSite" id="ACOC_0001191801-mRNA-1"/>
    </source>
</evidence>
<evidence type="ECO:0000259" key="2">
    <source>
        <dbReference type="PROSITE" id="PS50245"/>
    </source>
</evidence>
<sequence>MHKRKFFVSCNTSASGDPDKLPVKAHATRNPANAEYDKLNKLKLKCEPTRYKSMDGSCGPGDRARVDHRSGTVAYVGPVRFAPGEWIGLILDEPLGKNDGSVQGHRYFCCKPEHGLFCKSSKLERIVLSPSRLKASTFGDGEPISPYALEYGWVFFLFFFWSNYKTCNPSVDVQGQSRFDIGDRVVVSGGKHGSVRFIGETEFAQGIWAGIELEQPLGKNDGSIQGKRYFTCKPPYGVFVLVSKVTKASSQTPGKMTPKNYSVSSTGYTARIKALEEALKEKERHLEQVMRERDMERSDISQLSSGDHAEKIAKLESEKKSIKNVLLEKEKILEDLTFRLEEETISKDCKIEELQKKLASLTGEHSGTRTVTADMTVLTNQLSTVEGDNERFKKLLEEERAKNKANNDLLETLRNELEKTKEQLSIERFAFEEKLIVANGAVEEKEILLKKATNGSMEIEKELVKVRAKLELAVKEAQDQKEIVKVLTTSNESKETIFVDKLSVLEKDLQAKVKDLHSMEMNNKVLEVSVLSLEKELTGLKSDLEVLHKEKALLQEALEAANTERATADEILNEKDKEIQWIKDYLMENITVLTAREESMKTTENSLETKTECSFLEDNGLQEQLNALKDNLKASNEEHLRCVELEKQLREAEARIAEEENALASKEKEIVALNEHLKTVESKHENEVDLLISKHAEHIEKLDSLLKSVQSANQELLEKSRDLELKVADLDENLLAGQQLFNEKEKELSDKITSAAAQWKVTEANLVEELKKVQEISAKLTSEKNELEKLTEKTVELEELSRKLRSDLTQKDVELEMTQKERNDAVMAREAAESQVSAVTLQMQEERNILDSNQALASQTKMQYDQLCNEQSQLKEALERLELENRELLTKLAASQSESAAVQLLNEELAASNNLVNEYLKDKEKLVSKQSLVDQQQKLSVHADRLEEKVGKEFEAIMGEVQSVTDQRTLFEKEVEKLKEELAEKQKEVTSFQLNEVNANLLVSEAKQKIELYNELEEDWKKKQLRMSEKIDELTTQLEQARARTQCDEIRSLRNEYVIECRIFQDCEKQDVEEEAIELPNSIELHENGVCMICAGREAEIRKWQEEVDSLKEEIAVITSNARELQTKLLDTLSTGTKEKEQMNKELIENLRSELLEKEEKIKKDQETISALTDARSTSEEINASLQEMVTSLSEQLKSVILEKEKAVVMRENAEAQLGEWRAKVDELTKQLDNFGSIR</sequence>
<feature type="coiled-coil region" evidence="1">
    <location>
        <begin position="265"/>
        <end position="332"/>
    </location>
</feature>
<feature type="domain" description="CAP-Gly" evidence="2">
    <location>
        <begin position="199"/>
        <end position="241"/>
    </location>
</feature>
<feature type="coiled-coil region" evidence="1">
    <location>
        <begin position="382"/>
        <end position="434"/>
    </location>
</feature>
<dbReference type="EMBL" id="UYYA01004826">
    <property type="protein sequence ID" value="VDM63504.1"/>
    <property type="molecule type" value="Genomic_DNA"/>
</dbReference>
<proteinExistence type="predicted"/>
<dbReference type="SMART" id="SM01052">
    <property type="entry name" value="CAP_GLY"/>
    <property type="match status" value="2"/>
</dbReference>
<accession>A0A158PLY1</accession>
<dbReference type="AlphaFoldDB" id="A0A158PLY1"/>
<dbReference type="PANTHER" id="PTHR18916">
    <property type="entry name" value="DYNACTIN 1-RELATED MICROTUBULE-BINDING"/>
    <property type="match status" value="1"/>
</dbReference>
<dbReference type="InterPro" id="IPR036859">
    <property type="entry name" value="CAP-Gly_dom_sf"/>
</dbReference>
<dbReference type="WBParaSite" id="ACOC_0001191801-mRNA-1">
    <property type="protein sequence ID" value="ACOC_0001191801-mRNA-1"/>
    <property type="gene ID" value="ACOC_0001191801"/>
</dbReference>
<dbReference type="SUPFAM" id="SSF74924">
    <property type="entry name" value="Cap-Gly domain"/>
    <property type="match status" value="2"/>
</dbReference>
<reference evidence="3 4" key="2">
    <citation type="submission" date="2018-11" db="EMBL/GenBank/DDBJ databases">
        <authorList>
            <consortium name="Pathogen Informatics"/>
        </authorList>
    </citation>
    <scope>NUCLEOTIDE SEQUENCE [LARGE SCALE GENOMIC DNA]</scope>
    <source>
        <strain evidence="3 4">Costa Rica</strain>
    </source>
</reference>
<protein>
    <submittedName>
        <fullName evidence="5">CAP-Gly domain-containing protein</fullName>
    </submittedName>
</protein>
<feature type="domain" description="CAP-Gly" evidence="2">
    <location>
        <begin position="77"/>
        <end position="119"/>
    </location>
</feature>
<dbReference type="Proteomes" id="UP000267027">
    <property type="component" value="Unassembled WGS sequence"/>
</dbReference>
<name>A0A158PLY1_ANGCS</name>
<evidence type="ECO:0000313" key="4">
    <source>
        <dbReference type="Proteomes" id="UP000267027"/>
    </source>
</evidence>
<dbReference type="PROSITE" id="PS00845">
    <property type="entry name" value="CAP_GLY_1"/>
    <property type="match status" value="2"/>
</dbReference>
<evidence type="ECO:0000313" key="3">
    <source>
        <dbReference type="EMBL" id="VDM63504.1"/>
    </source>
</evidence>
<dbReference type="OrthoDB" id="2130750at2759"/>
<dbReference type="PROSITE" id="PS50245">
    <property type="entry name" value="CAP_GLY_2"/>
    <property type="match status" value="2"/>
</dbReference>
<organism evidence="5">
    <name type="scientific">Angiostrongylus costaricensis</name>
    <name type="common">Nematode worm</name>
    <dbReference type="NCBI Taxonomy" id="334426"/>
    <lineage>
        <taxon>Eukaryota</taxon>
        <taxon>Metazoa</taxon>
        <taxon>Ecdysozoa</taxon>
        <taxon>Nematoda</taxon>
        <taxon>Chromadorea</taxon>
        <taxon>Rhabditida</taxon>
        <taxon>Rhabditina</taxon>
        <taxon>Rhabditomorpha</taxon>
        <taxon>Strongyloidea</taxon>
        <taxon>Metastrongylidae</taxon>
        <taxon>Angiostrongylus</taxon>
    </lineage>
</organism>
<feature type="coiled-coil region" evidence="1">
    <location>
        <begin position="1094"/>
        <end position="1175"/>
    </location>
</feature>
<feature type="coiled-coil region" evidence="1">
    <location>
        <begin position="770"/>
        <end position="835"/>
    </location>
</feature>
<feature type="coiled-coil region" evidence="1">
    <location>
        <begin position="618"/>
        <end position="733"/>
    </location>
</feature>
<feature type="coiled-coil region" evidence="1">
    <location>
        <begin position="530"/>
        <end position="578"/>
    </location>
</feature>
<evidence type="ECO:0000256" key="1">
    <source>
        <dbReference type="SAM" id="Coils"/>
    </source>
</evidence>
<dbReference type="Gene3D" id="2.30.30.190">
    <property type="entry name" value="CAP Gly-rich-like domain"/>
    <property type="match status" value="2"/>
</dbReference>
<dbReference type="InterPro" id="IPR000938">
    <property type="entry name" value="CAP-Gly_domain"/>
</dbReference>
<reference evidence="5" key="1">
    <citation type="submission" date="2016-04" db="UniProtKB">
        <authorList>
            <consortium name="WormBaseParasite"/>
        </authorList>
    </citation>
    <scope>IDENTIFICATION</scope>
</reference>
<keyword evidence="1" id="KW-0175">Coiled coil</keyword>
<feature type="coiled-coil region" evidence="1">
    <location>
        <begin position="864"/>
        <end position="1044"/>
    </location>
</feature>
<keyword evidence="4" id="KW-1185">Reference proteome</keyword>
<dbReference type="STRING" id="334426.A0A158PLY1"/>
<dbReference type="OMA" id="VNSKTEW"/>
<dbReference type="Pfam" id="PF01302">
    <property type="entry name" value="CAP_GLY"/>
    <property type="match status" value="2"/>
</dbReference>
<gene>
    <name evidence="3" type="ORF">ACOC_LOCUS11919</name>
</gene>